<feature type="transmembrane region" description="Helical" evidence="8">
    <location>
        <begin position="56"/>
        <end position="74"/>
    </location>
</feature>
<evidence type="ECO:0000256" key="5">
    <source>
        <dbReference type="ARBA" id="ARBA00022989"/>
    </source>
</evidence>
<proteinExistence type="inferred from homology"/>
<evidence type="ECO:0000256" key="7">
    <source>
        <dbReference type="RuleBase" id="RU003942"/>
    </source>
</evidence>
<reference evidence="9 10" key="1">
    <citation type="submission" date="2017-07" db="EMBL/GenBank/DDBJ databases">
        <title>Draft whole genome sequences of clinical Proprionibacteriaceae strains.</title>
        <authorList>
            <person name="Bernier A.-M."/>
            <person name="Bernard K."/>
            <person name="Domingo M.-C."/>
        </authorList>
    </citation>
    <scope>NUCLEOTIDE SEQUENCE [LARGE SCALE GENOMIC DNA]</scope>
    <source>
        <strain evidence="9 10">NML 030167</strain>
    </source>
</reference>
<protein>
    <submittedName>
        <fullName evidence="9">QacE family quaternary ammonium compound efflux SMR transporter</fullName>
    </submittedName>
</protein>
<dbReference type="GO" id="GO:0005886">
    <property type="term" value="C:plasma membrane"/>
    <property type="evidence" value="ECO:0007669"/>
    <property type="project" value="UniProtKB-SubCell"/>
</dbReference>
<evidence type="ECO:0000256" key="1">
    <source>
        <dbReference type="ARBA" id="ARBA00004651"/>
    </source>
</evidence>
<feature type="transmembrane region" description="Helical" evidence="8">
    <location>
        <begin position="29"/>
        <end position="49"/>
    </location>
</feature>
<evidence type="ECO:0000313" key="9">
    <source>
        <dbReference type="EMBL" id="OYO10600.1"/>
    </source>
</evidence>
<dbReference type="SUPFAM" id="SSF103481">
    <property type="entry name" value="Multidrug resistance efflux transporter EmrE"/>
    <property type="match status" value="1"/>
</dbReference>
<keyword evidence="6 8" id="KW-0472">Membrane</keyword>
<dbReference type="EMBL" id="NMVO01000016">
    <property type="protein sequence ID" value="OYO10600.1"/>
    <property type="molecule type" value="Genomic_DNA"/>
</dbReference>
<keyword evidence="10" id="KW-1185">Reference proteome</keyword>
<evidence type="ECO:0000256" key="2">
    <source>
        <dbReference type="ARBA" id="ARBA00022448"/>
    </source>
</evidence>
<dbReference type="Gene3D" id="1.10.3730.20">
    <property type="match status" value="1"/>
</dbReference>
<keyword evidence="2" id="KW-0813">Transport</keyword>
<comment type="similarity">
    <text evidence="7">Belongs to the drug/metabolite transporter (DMT) superfamily. Small multidrug resistance (SMR) (TC 2.A.7.1) family.</text>
</comment>
<dbReference type="Pfam" id="PF00893">
    <property type="entry name" value="Multi_Drug_Res"/>
    <property type="match status" value="1"/>
</dbReference>
<dbReference type="OrthoDB" id="3733994at2"/>
<name>A0A255G3W2_9ACTN</name>
<dbReference type="RefSeq" id="WP_094406290.1">
    <property type="nucleotide sequence ID" value="NZ_NMVN01000001.1"/>
</dbReference>
<evidence type="ECO:0000256" key="3">
    <source>
        <dbReference type="ARBA" id="ARBA00022475"/>
    </source>
</evidence>
<dbReference type="InterPro" id="IPR037185">
    <property type="entry name" value="EmrE-like"/>
</dbReference>
<dbReference type="PANTHER" id="PTHR30561:SF1">
    <property type="entry name" value="MULTIDRUG TRANSPORTER EMRE"/>
    <property type="match status" value="1"/>
</dbReference>
<dbReference type="Proteomes" id="UP000215896">
    <property type="component" value="Unassembled WGS sequence"/>
</dbReference>
<evidence type="ECO:0000256" key="6">
    <source>
        <dbReference type="ARBA" id="ARBA00023136"/>
    </source>
</evidence>
<organism evidence="9 10">
    <name type="scientific">Enemella evansiae</name>
    <dbReference type="NCBI Taxonomy" id="2016499"/>
    <lineage>
        <taxon>Bacteria</taxon>
        <taxon>Bacillati</taxon>
        <taxon>Actinomycetota</taxon>
        <taxon>Actinomycetes</taxon>
        <taxon>Propionibacteriales</taxon>
        <taxon>Propionibacteriaceae</taxon>
        <taxon>Enemella</taxon>
    </lineage>
</organism>
<comment type="subcellular location">
    <subcellularLocation>
        <location evidence="1 7">Cell membrane</location>
        <topology evidence="1 7">Multi-pass membrane protein</topology>
    </subcellularLocation>
</comment>
<dbReference type="InterPro" id="IPR045324">
    <property type="entry name" value="Small_multidrug_res"/>
</dbReference>
<evidence type="ECO:0000313" key="10">
    <source>
        <dbReference type="Proteomes" id="UP000215896"/>
    </source>
</evidence>
<accession>A0A255G3W2</accession>
<evidence type="ECO:0000256" key="8">
    <source>
        <dbReference type="SAM" id="Phobius"/>
    </source>
</evidence>
<evidence type="ECO:0000256" key="4">
    <source>
        <dbReference type="ARBA" id="ARBA00022692"/>
    </source>
</evidence>
<keyword evidence="5 8" id="KW-1133">Transmembrane helix</keyword>
<comment type="caution">
    <text evidence="9">The sequence shown here is derived from an EMBL/GenBank/DDBJ whole genome shotgun (WGS) entry which is preliminary data.</text>
</comment>
<dbReference type="InterPro" id="IPR000390">
    <property type="entry name" value="Small_drug/metabolite_transptr"/>
</dbReference>
<dbReference type="GO" id="GO:0022857">
    <property type="term" value="F:transmembrane transporter activity"/>
    <property type="evidence" value="ECO:0007669"/>
    <property type="project" value="InterPro"/>
</dbReference>
<feature type="transmembrane region" description="Helical" evidence="8">
    <location>
        <begin position="86"/>
        <end position="105"/>
    </location>
</feature>
<keyword evidence="3" id="KW-1003">Cell membrane</keyword>
<dbReference type="AlphaFoldDB" id="A0A255G3W2"/>
<dbReference type="PANTHER" id="PTHR30561">
    <property type="entry name" value="SMR FAMILY PROTON-DEPENDENT DRUG EFFLUX TRANSPORTER SUGE"/>
    <property type="match status" value="1"/>
</dbReference>
<sequence>MSWVLLIGAILSEVTGTLSLRVASGGRHRWYVAVAVGYLMAFTFLSLALHGGIPLGVAYGIWAATGVALTALLAKPLFGEPLTPVMGLGIGLIIVGVLAVELGAVH</sequence>
<keyword evidence="4 7" id="KW-0812">Transmembrane</keyword>
<gene>
    <name evidence="9" type="ORF">CGZ94_16485</name>
</gene>